<dbReference type="EMBL" id="CAAALY010062689">
    <property type="protein sequence ID" value="VEL23579.1"/>
    <property type="molecule type" value="Genomic_DNA"/>
</dbReference>
<gene>
    <name evidence="1" type="ORF">PXEA_LOCUS17019</name>
</gene>
<proteinExistence type="predicted"/>
<reference evidence="1" key="1">
    <citation type="submission" date="2018-11" db="EMBL/GenBank/DDBJ databases">
        <authorList>
            <consortium name="Pathogen Informatics"/>
        </authorList>
    </citation>
    <scope>NUCLEOTIDE SEQUENCE</scope>
</reference>
<keyword evidence="2" id="KW-1185">Reference proteome</keyword>
<dbReference type="AlphaFoldDB" id="A0A3S5AM50"/>
<organism evidence="1 2">
    <name type="scientific">Protopolystoma xenopodis</name>
    <dbReference type="NCBI Taxonomy" id="117903"/>
    <lineage>
        <taxon>Eukaryota</taxon>
        <taxon>Metazoa</taxon>
        <taxon>Spiralia</taxon>
        <taxon>Lophotrochozoa</taxon>
        <taxon>Platyhelminthes</taxon>
        <taxon>Monogenea</taxon>
        <taxon>Polyopisthocotylea</taxon>
        <taxon>Polystomatidea</taxon>
        <taxon>Polystomatidae</taxon>
        <taxon>Protopolystoma</taxon>
    </lineage>
</organism>
<evidence type="ECO:0000313" key="2">
    <source>
        <dbReference type="Proteomes" id="UP000784294"/>
    </source>
</evidence>
<name>A0A3S5AM50_9PLAT</name>
<comment type="caution">
    <text evidence="1">The sequence shown here is derived from an EMBL/GenBank/DDBJ whole genome shotgun (WGS) entry which is preliminary data.</text>
</comment>
<protein>
    <submittedName>
        <fullName evidence="1">Uncharacterized protein</fullName>
    </submittedName>
</protein>
<accession>A0A3S5AM50</accession>
<dbReference type="Proteomes" id="UP000784294">
    <property type="component" value="Unassembled WGS sequence"/>
</dbReference>
<sequence length="151" mass="16465">MAEQHLARWAQFTQTQQYLTNWLTEAESAELVCLSGCDRPVRLHAPNAPTATTSLPSSSNVTTNDADEVGFGLSRLNKGAGIITPPASTSWGLRDEETGRTIGSTPLGPQAPDHEWTACLARCRVSAILYRCGRASRFHSVARVCHHTYEV</sequence>
<evidence type="ECO:0000313" key="1">
    <source>
        <dbReference type="EMBL" id="VEL23579.1"/>
    </source>
</evidence>